<dbReference type="EMBL" id="LXWW01000571">
    <property type="protein sequence ID" value="OAO11953.1"/>
    <property type="molecule type" value="Genomic_DNA"/>
</dbReference>
<evidence type="ECO:0000256" key="1">
    <source>
        <dbReference type="SAM" id="Phobius"/>
    </source>
</evidence>
<evidence type="ECO:0000313" key="2">
    <source>
        <dbReference type="EMBL" id="OAO11953.1"/>
    </source>
</evidence>
<reference evidence="2 3" key="1">
    <citation type="submission" date="2016-05" db="EMBL/GenBank/DDBJ databases">
        <title>Nuclear genome of Blastocystis sp. subtype 1 NandII.</title>
        <authorList>
            <person name="Gentekaki E."/>
            <person name="Curtis B."/>
            <person name="Stairs C."/>
            <person name="Eme L."/>
            <person name="Herman E."/>
            <person name="Klimes V."/>
            <person name="Arias M.C."/>
            <person name="Elias M."/>
            <person name="Hilliou F."/>
            <person name="Klute M."/>
            <person name="Malik S.-B."/>
            <person name="Pightling A."/>
            <person name="Rachubinski R."/>
            <person name="Salas D."/>
            <person name="Schlacht A."/>
            <person name="Suga H."/>
            <person name="Archibald J."/>
            <person name="Ball S.G."/>
            <person name="Clark G."/>
            <person name="Dacks J."/>
            <person name="Van Der Giezen M."/>
            <person name="Tsaousis A."/>
            <person name="Roger A."/>
        </authorList>
    </citation>
    <scope>NUCLEOTIDE SEQUENCE [LARGE SCALE GENOMIC DNA]</scope>
    <source>
        <strain evidence="3">ATCC 50177 / NandII</strain>
    </source>
</reference>
<dbReference type="AlphaFoldDB" id="A0A196S490"/>
<accession>A0A196S490</accession>
<protein>
    <submittedName>
        <fullName evidence="2">Uncharacterized protein</fullName>
    </submittedName>
</protein>
<dbReference type="Proteomes" id="UP000078348">
    <property type="component" value="Unassembled WGS sequence"/>
</dbReference>
<proteinExistence type="predicted"/>
<sequence>MRKNGEWIEKSVYGVENACYTQRQLDFHSPSTTKNPMRTTSLFFLLLPSLFSVAFCKCYGMYTKCSFGADLSVQQHIKNGIPQHQDYVINNYFDDTCKTIRLSLLWHQFLECKALEPRKFNCTFLIESVWLKIVDKTAIEEDFAPCAHLFTNKYLNVAESSCIVNGTDAFKDFRESIGQKGDIMITLNEKGVPVHKDWLPVDGKCEWRYEIDGLWSSIVITLTVIIGVVLIAAIVFTIMVLKRRNATRQKLGESLVAAPASV</sequence>
<feature type="transmembrane region" description="Helical" evidence="1">
    <location>
        <begin position="42"/>
        <end position="62"/>
    </location>
</feature>
<name>A0A196S490_BLAHN</name>
<keyword evidence="3" id="KW-1185">Reference proteome</keyword>
<organism evidence="2 3">
    <name type="scientific">Blastocystis sp. subtype 1 (strain ATCC 50177 / NandII)</name>
    <dbReference type="NCBI Taxonomy" id="478820"/>
    <lineage>
        <taxon>Eukaryota</taxon>
        <taxon>Sar</taxon>
        <taxon>Stramenopiles</taxon>
        <taxon>Bigyra</taxon>
        <taxon>Opalozoa</taxon>
        <taxon>Opalinata</taxon>
        <taxon>Blastocystidae</taxon>
        <taxon>Blastocystis</taxon>
    </lineage>
</organism>
<feature type="transmembrane region" description="Helical" evidence="1">
    <location>
        <begin position="214"/>
        <end position="241"/>
    </location>
</feature>
<gene>
    <name evidence="2" type="ORF">AV274_6347</name>
</gene>
<keyword evidence="1" id="KW-0472">Membrane</keyword>
<keyword evidence="1" id="KW-0812">Transmembrane</keyword>
<evidence type="ECO:0000313" key="3">
    <source>
        <dbReference type="Proteomes" id="UP000078348"/>
    </source>
</evidence>
<comment type="caution">
    <text evidence="2">The sequence shown here is derived from an EMBL/GenBank/DDBJ whole genome shotgun (WGS) entry which is preliminary data.</text>
</comment>
<keyword evidence="1" id="KW-1133">Transmembrane helix</keyword>